<dbReference type="InterPro" id="IPR001650">
    <property type="entry name" value="Helicase_C-like"/>
</dbReference>
<dbReference type="GO" id="GO:0003723">
    <property type="term" value="F:RNA binding"/>
    <property type="evidence" value="ECO:0007669"/>
    <property type="project" value="UniProtKB-UniRule"/>
</dbReference>
<dbReference type="InterPro" id="IPR027417">
    <property type="entry name" value="P-loop_NTPase"/>
</dbReference>
<comment type="domain">
    <text evidence="8">The Q motif is unique to and characteristic of the DEAD box family of RNA helicases and controls ATP binding and hydrolysis.</text>
</comment>
<evidence type="ECO:0000256" key="9">
    <source>
        <dbReference type="SAM" id="MobiDB-lite"/>
    </source>
</evidence>
<comment type="similarity">
    <text evidence="7">Belongs to the DEAD box helicase family.</text>
</comment>
<dbReference type="SMART" id="SM00490">
    <property type="entry name" value="HELICc"/>
    <property type="match status" value="1"/>
</dbReference>
<dbReference type="PROSITE" id="PS51195">
    <property type="entry name" value="Q_MOTIF"/>
    <property type="match status" value="1"/>
</dbReference>
<organism evidence="13 14">
    <name type="scientific">Elysia crispata</name>
    <name type="common">lettuce slug</name>
    <dbReference type="NCBI Taxonomy" id="231223"/>
    <lineage>
        <taxon>Eukaryota</taxon>
        <taxon>Metazoa</taxon>
        <taxon>Spiralia</taxon>
        <taxon>Lophotrochozoa</taxon>
        <taxon>Mollusca</taxon>
        <taxon>Gastropoda</taxon>
        <taxon>Heterobranchia</taxon>
        <taxon>Euthyneura</taxon>
        <taxon>Panpulmonata</taxon>
        <taxon>Sacoglossa</taxon>
        <taxon>Placobranchoidea</taxon>
        <taxon>Plakobranchidae</taxon>
        <taxon>Elysia</taxon>
    </lineage>
</organism>
<evidence type="ECO:0000313" key="14">
    <source>
        <dbReference type="Proteomes" id="UP001283361"/>
    </source>
</evidence>
<dbReference type="AlphaFoldDB" id="A0AAE0XWH8"/>
<dbReference type="PROSITE" id="PS51192">
    <property type="entry name" value="HELICASE_ATP_BIND_1"/>
    <property type="match status" value="1"/>
</dbReference>
<dbReference type="SUPFAM" id="SSF52540">
    <property type="entry name" value="P-loop containing nucleoside triphosphate hydrolases"/>
    <property type="match status" value="2"/>
</dbReference>
<proteinExistence type="inferred from homology"/>
<comment type="caution">
    <text evidence="13">The sequence shown here is derived from an EMBL/GenBank/DDBJ whole genome shotgun (WGS) entry which is preliminary data.</text>
</comment>
<evidence type="ECO:0000256" key="5">
    <source>
        <dbReference type="ARBA" id="ARBA00022884"/>
    </source>
</evidence>
<keyword evidence="3 7" id="KW-0347">Helicase</keyword>
<dbReference type="PROSITE" id="PS00039">
    <property type="entry name" value="DEAD_ATP_HELICASE"/>
    <property type="match status" value="1"/>
</dbReference>
<protein>
    <recommendedName>
        <fullName evidence="8">ATP-dependent RNA helicase</fullName>
        <ecNumber evidence="8">3.6.4.13</ecNumber>
    </recommendedName>
</protein>
<evidence type="ECO:0000256" key="8">
    <source>
        <dbReference type="RuleBase" id="RU365068"/>
    </source>
</evidence>
<feature type="domain" description="Helicase ATP-binding" evidence="10">
    <location>
        <begin position="164"/>
        <end position="346"/>
    </location>
</feature>
<dbReference type="InterPro" id="IPR000629">
    <property type="entry name" value="RNA-helicase_DEAD-box_CS"/>
</dbReference>
<dbReference type="EMBL" id="JAWDGP010007415">
    <property type="protein sequence ID" value="KAK3719381.1"/>
    <property type="molecule type" value="Genomic_DNA"/>
</dbReference>
<dbReference type="GO" id="GO:0003724">
    <property type="term" value="F:RNA helicase activity"/>
    <property type="evidence" value="ECO:0007669"/>
    <property type="project" value="UniProtKB-EC"/>
</dbReference>
<evidence type="ECO:0000256" key="2">
    <source>
        <dbReference type="ARBA" id="ARBA00022801"/>
    </source>
</evidence>
<dbReference type="InterPro" id="IPR025313">
    <property type="entry name" value="SPB4-like_CTE"/>
</dbReference>
<dbReference type="Pfam" id="PF13959">
    <property type="entry name" value="CTE_SPB4"/>
    <property type="match status" value="1"/>
</dbReference>
<dbReference type="Pfam" id="PF00271">
    <property type="entry name" value="Helicase_C"/>
    <property type="match status" value="1"/>
</dbReference>
<dbReference type="GO" id="GO:0005524">
    <property type="term" value="F:ATP binding"/>
    <property type="evidence" value="ECO:0007669"/>
    <property type="project" value="UniProtKB-UniRule"/>
</dbReference>
<gene>
    <name evidence="13" type="ORF">RRG08_029536</name>
</gene>
<feature type="compositionally biased region" description="Basic residues" evidence="9">
    <location>
        <begin position="36"/>
        <end position="45"/>
    </location>
</feature>
<keyword evidence="2 7" id="KW-0378">Hydrolase</keyword>
<evidence type="ECO:0000256" key="4">
    <source>
        <dbReference type="ARBA" id="ARBA00022840"/>
    </source>
</evidence>
<feature type="region of interest" description="Disordered" evidence="9">
    <location>
        <begin position="36"/>
        <end position="93"/>
    </location>
</feature>
<accession>A0AAE0XWH8</accession>
<dbReference type="CDD" id="cd18787">
    <property type="entry name" value="SF2_C_DEAD"/>
    <property type="match status" value="1"/>
</dbReference>
<dbReference type="InterPro" id="IPR014001">
    <property type="entry name" value="Helicase_ATP-bd"/>
</dbReference>
<evidence type="ECO:0000256" key="7">
    <source>
        <dbReference type="RuleBase" id="RU000492"/>
    </source>
</evidence>
<dbReference type="PROSITE" id="PS51194">
    <property type="entry name" value="HELICASE_CTER"/>
    <property type="match status" value="1"/>
</dbReference>
<evidence type="ECO:0000259" key="10">
    <source>
        <dbReference type="PROSITE" id="PS51192"/>
    </source>
</evidence>
<dbReference type="Proteomes" id="UP001283361">
    <property type="component" value="Unassembled WGS sequence"/>
</dbReference>
<comment type="catalytic activity">
    <reaction evidence="8">
        <text>ATP + H2O = ADP + phosphate + H(+)</text>
        <dbReference type="Rhea" id="RHEA:13065"/>
        <dbReference type="ChEBI" id="CHEBI:15377"/>
        <dbReference type="ChEBI" id="CHEBI:15378"/>
        <dbReference type="ChEBI" id="CHEBI:30616"/>
        <dbReference type="ChEBI" id="CHEBI:43474"/>
        <dbReference type="ChEBI" id="CHEBI:456216"/>
        <dbReference type="EC" id="3.6.4.13"/>
    </reaction>
</comment>
<evidence type="ECO:0000259" key="12">
    <source>
        <dbReference type="PROSITE" id="PS51195"/>
    </source>
</evidence>
<evidence type="ECO:0000259" key="11">
    <source>
        <dbReference type="PROSITE" id="PS51194"/>
    </source>
</evidence>
<dbReference type="SMART" id="SM00487">
    <property type="entry name" value="DEXDc"/>
    <property type="match status" value="1"/>
</dbReference>
<feature type="compositionally biased region" description="Acidic residues" evidence="9">
    <location>
        <begin position="460"/>
        <end position="473"/>
    </location>
</feature>
<dbReference type="Pfam" id="PF00270">
    <property type="entry name" value="DEAD"/>
    <property type="match status" value="1"/>
</dbReference>
<dbReference type="InterPro" id="IPR014014">
    <property type="entry name" value="RNA_helicase_DEAD_Q_motif"/>
</dbReference>
<dbReference type="CDD" id="cd17949">
    <property type="entry name" value="DEADc_DDX31"/>
    <property type="match status" value="1"/>
</dbReference>
<evidence type="ECO:0000256" key="3">
    <source>
        <dbReference type="ARBA" id="ARBA00022806"/>
    </source>
</evidence>
<reference evidence="13" key="1">
    <citation type="journal article" date="2023" name="G3 (Bethesda)">
        <title>A reference genome for the long-term kleptoplast-retaining sea slug Elysia crispata morphotype clarki.</title>
        <authorList>
            <person name="Eastman K.E."/>
            <person name="Pendleton A.L."/>
            <person name="Shaikh M.A."/>
            <person name="Suttiyut T."/>
            <person name="Ogas R."/>
            <person name="Tomko P."/>
            <person name="Gavelis G."/>
            <person name="Widhalm J.R."/>
            <person name="Wisecaver J.H."/>
        </authorList>
    </citation>
    <scope>NUCLEOTIDE SEQUENCE</scope>
    <source>
        <strain evidence="13">ECLA1</strain>
    </source>
</reference>
<feature type="region of interest" description="Disordered" evidence="9">
    <location>
        <begin position="457"/>
        <end position="487"/>
    </location>
</feature>
<feature type="compositionally biased region" description="Basic residues" evidence="9">
    <location>
        <begin position="758"/>
        <end position="774"/>
    </location>
</feature>
<keyword evidence="4 7" id="KW-0067">ATP-binding</keyword>
<feature type="compositionally biased region" description="Basic and acidic residues" evidence="9">
    <location>
        <begin position="474"/>
        <end position="487"/>
    </location>
</feature>
<feature type="domain" description="Helicase C-terminal" evidence="11">
    <location>
        <begin position="445"/>
        <end position="613"/>
    </location>
</feature>
<keyword evidence="1 7" id="KW-0547">Nucleotide-binding</keyword>
<dbReference type="PANTHER" id="PTHR24031">
    <property type="entry name" value="RNA HELICASE"/>
    <property type="match status" value="1"/>
</dbReference>
<evidence type="ECO:0000256" key="6">
    <source>
        <dbReference type="PROSITE-ProRule" id="PRU00552"/>
    </source>
</evidence>
<comment type="function">
    <text evidence="8">RNA helicase.</text>
</comment>
<feature type="region of interest" description="Disordered" evidence="9">
    <location>
        <begin position="751"/>
        <end position="774"/>
    </location>
</feature>
<feature type="short sequence motif" description="Q motif" evidence="6">
    <location>
        <begin position="132"/>
        <end position="161"/>
    </location>
</feature>
<evidence type="ECO:0000313" key="13">
    <source>
        <dbReference type="EMBL" id="KAK3719381.1"/>
    </source>
</evidence>
<evidence type="ECO:0000256" key="1">
    <source>
        <dbReference type="ARBA" id="ARBA00022741"/>
    </source>
</evidence>
<dbReference type="InterPro" id="IPR011545">
    <property type="entry name" value="DEAD/DEAH_box_helicase_dom"/>
</dbReference>
<feature type="domain" description="DEAD-box RNA helicase Q" evidence="12">
    <location>
        <begin position="132"/>
        <end position="161"/>
    </location>
</feature>
<name>A0AAE0XWH8_9GAST</name>
<dbReference type="GO" id="GO:0016787">
    <property type="term" value="F:hydrolase activity"/>
    <property type="evidence" value="ECO:0007669"/>
    <property type="project" value="UniProtKB-KW"/>
</dbReference>
<dbReference type="EC" id="3.6.4.13" evidence="8"/>
<keyword evidence="5 8" id="KW-0694">RNA-binding</keyword>
<dbReference type="Gene3D" id="3.40.50.300">
    <property type="entry name" value="P-loop containing nucleotide triphosphate hydrolases"/>
    <property type="match status" value="2"/>
</dbReference>
<keyword evidence="14" id="KW-1185">Reference proteome</keyword>
<sequence>MEDDMGTNLSLNLIPDDILSTSSAWKKEKVFGDRRSRLKQRKELRRQKEDAAKSDSCGINYTREKRKHEDTSDNDAEASVGNKTAKTVSNHKDGAKRAKGIVISSLFRKNPEVPVISNAEVETVQENVFTGDTFKELPLHQYLISNLEEKQGFKQLTEVQKRTIPVLLQGKDALVKSQTGSGKTLAYAVPVVQFLQSRKLKVRRSDGPYALIIVPTRELALQSYDLFQKLLRSFVWIVAGCLMGGEKRKAEKSRLRKGVNVLVATPGRLMDHINTTGVLSLARVQWLVIDEADRLLELGYEKDVAQIINALKAQCPDPPQTVLLSATLSQGVERLSSITLSNPVHVNVSDHSALLPAETGTVSSSSLSLAGKATSDVESFSLPSQLKQHFLITPCKLRLVLLAGLILWKCKYSKPCSKMIVFLSTQDSVEFHAQLFAQVLGCQRSIQKKLSELASGVEADVGESDENDDEYEDEKNRSDKEGDELRNTEKMKKQGLQVFKLHGDMNQKDRSKTFQDFTTTSSGVLLCTDVAARGLDLPHVDWIVQYTSPGATVDYIHRVGRTARAGSLGHSLLFLMPSEVEYVAELNRYKISLTKFEQSSILRCLLQNISDLPKPTSSTSGLQTPRTLEEAATYLQDRFEDCIIDKKLMHGLAAKGFQSYIRAYATYSKDVKDIFKVSNLHLGHVAKSFALREAPAQIQGIKAKFSSLSTVGGANKYKRKREDFPSKRPLSFKQATLSEYSSGFQQTQVKKVMAKPGGKMKAKLKVKKHTNKKK</sequence>
<dbReference type="SMART" id="SM01178">
    <property type="entry name" value="DUF4217"/>
    <property type="match status" value="1"/>
</dbReference>